<dbReference type="GO" id="GO:0005874">
    <property type="term" value="C:microtubule"/>
    <property type="evidence" value="ECO:0007669"/>
    <property type="project" value="UniProtKB-KW"/>
</dbReference>
<feature type="binding site" evidence="5">
    <location>
        <begin position="96"/>
        <end position="103"/>
    </location>
    <ligand>
        <name>ATP</name>
        <dbReference type="ChEBI" id="CHEBI:30616"/>
    </ligand>
</feature>
<evidence type="ECO:0000259" key="8">
    <source>
        <dbReference type="PROSITE" id="PS50067"/>
    </source>
</evidence>
<feature type="coiled-coil region" evidence="7">
    <location>
        <begin position="580"/>
        <end position="674"/>
    </location>
</feature>
<evidence type="ECO:0000313" key="9">
    <source>
        <dbReference type="EMBL" id="CAG9321136.1"/>
    </source>
</evidence>
<gene>
    <name evidence="9" type="ORF">BSTOLATCC_MIC27704</name>
</gene>
<dbReference type="Gene3D" id="3.40.850.10">
    <property type="entry name" value="Kinesin motor domain"/>
    <property type="match status" value="1"/>
</dbReference>
<dbReference type="AlphaFoldDB" id="A0AAU9J609"/>
<dbReference type="PRINTS" id="PR00380">
    <property type="entry name" value="KINESINHEAVY"/>
</dbReference>
<feature type="domain" description="Kinesin motor" evidence="8">
    <location>
        <begin position="11"/>
        <end position="338"/>
    </location>
</feature>
<dbReference type="InterPro" id="IPR027640">
    <property type="entry name" value="Kinesin-like_fam"/>
</dbReference>
<dbReference type="PROSITE" id="PS50067">
    <property type="entry name" value="KINESIN_MOTOR_2"/>
    <property type="match status" value="1"/>
</dbReference>
<comment type="similarity">
    <text evidence="5 6">Belongs to the TRAFAC class myosin-kinesin ATPase superfamily. Kinesin family.</text>
</comment>
<evidence type="ECO:0000256" key="1">
    <source>
        <dbReference type="ARBA" id="ARBA00022741"/>
    </source>
</evidence>
<dbReference type="PANTHER" id="PTHR47968">
    <property type="entry name" value="CENTROMERE PROTEIN E"/>
    <property type="match status" value="1"/>
</dbReference>
<dbReference type="FunFam" id="3.40.850.10:FF:000082">
    <property type="entry name" value="OSM3-like kinesin"/>
    <property type="match status" value="1"/>
</dbReference>
<dbReference type="SUPFAM" id="SSF52540">
    <property type="entry name" value="P-loop containing nucleoside triphosphate hydrolases"/>
    <property type="match status" value="1"/>
</dbReference>
<feature type="coiled-coil region" evidence="7">
    <location>
        <begin position="405"/>
        <end position="533"/>
    </location>
</feature>
<protein>
    <recommendedName>
        <fullName evidence="6">Kinesin-like protein</fullName>
    </recommendedName>
</protein>
<keyword evidence="2 5" id="KW-0067">ATP-binding</keyword>
<evidence type="ECO:0000256" key="5">
    <source>
        <dbReference type="PROSITE-ProRule" id="PRU00283"/>
    </source>
</evidence>
<dbReference type="InterPro" id="IPR019821">
    <property type="entry name" value="Kinesin_motor_CS"/>
</dbReference>
<evidence type="ECO:0000256" key="4">
    <source>
        <dbReference type="ARBA" id="ARBA00023175"/>
    </source>
</evidence>
<keyword evidence="6" id="KW-0493">Microtubule</keyword>
<keyword evidence="10" id="KW-1185">Reference proteome</keyword>
<dbReference type="CDD" id="cd01369">
    <property type="entry name" value="KISc_KHC_KIF5"/>
    <property type="match status" value="1"/>
</dbReference>
<dbReference type="SMART" id="SM00129">
    <property type="entry name" value="KISc"/>
    <property type="match status" value="1"/>
</dbReference>
<evidence type="ECO:0000256" key="2">
    <source>
        <dbReference type="ARBA" id="ARBA00022840"/>
    </source>
</evidence>
<dbReference type="Proteomes" id="UP001162131">
    <property type="component" value="Unassembled WGS sequence"/>
</dbReference>
<reference evidence="9" key="1">
    <citation type="submission" date="2021-09" db="EMBL/GenBank/DDBJ databases">
        <authorList>
            <consortium name="AG Swart"/>
            <person name="Singh M."/>
            <person name="Singh A."/>
            <person name="Seah K."/>
            <person name="Emmerich C."/>
        </authorList>
    </citation>
    <scope>NUCLEOTIDE SEQUENCE</scope>
    <source>
        <strain evidence="9">ATCC30299</strain>
    </source>
</reference>
<dbReference type="InterPro" id="IPR036961">
    <property type="entry name" value="Kinesin_motor_dom_sf"/>
</dbReference>
<organism evidence="9 10">
    <name type="scientific">Blepharisma stoltei</name>
    <dbReference type="NCBI Taxonomy" id="1481888"/>
    <lineage>
        <taxon>Eukaryota</taxon>
        <taxon>Sar</taxon>
        <taxon>Alveolata</taxon>
        <taxon>Ciliophora</taxon>
        <taxon>Postciliodesmatophora</taxon>
        <taxon>Heterotrichea</taxon>
        <taxon>Heterotrichida</taxon>
        <taxon>Blepharismidae</taxon>
        <taxon>Blepharisma</taxon>
    </lineage>
</organism>
<evidence type="ECO:0000256" key="6">
    <source>
        <dbReference type="RuleBase" id="RU000394"/>
    </source>
</evidence>
<dbReference type="GO" id="GO:0008017">
    <property type="term" value="F:microtubule binding"/>
    <property type="evidence" value="ECO:0007669"/>
    <property type="project" value="InterPro"/>
</dbReference>
<dbReference type="InterPro" id="IPR001752">
    <property type="entry name" value="Kinesin_motor_dom"/>
</dbReference>
<dbReference type="SUPFAM" id="SSF57997">
    <property type="entry name" value="Tropomyosin"/>
    <property type="match status" value="1"/>
</dbReference>
<dbReference type="GO" id="GO:0007018">
    <property type="term" value="P:microtubule-based movement"/>
    <property type="evidence" value="ECO:0007669"/>
    <property type="project" value="InterPro"/>
</dbReference>
<dbReference type="EMBL" id="CAJZBQ010000027">
    <property type="protein sequence ID" value="CAG9321136.1"/>
    <property type="molecule type" value="Genomic_DNA"/>
</dbReference>
<keyword evidence="3 7" id="KW-0175">Coiled coil</keyword>
<dbReference type="InterPro" id="IPR027417">
    <property type="entry name" value="P-loop_NTPase"/>
</dbReference>
<accession>A0AAU9J609</accession>
<comment type="caution">
    <text evidence="9">The sequence shown here is derived from an EMBL/GenBank/DDBJ whole genome shotgun (WGS) entry which is preliminary data.</text>
</comment>
<dbReference type="GO" id="GO:0003777">
    <property type="term" value="F:microtubule motor activity"/>
    <property type="evidence" value="ECO:0007669"/>
    <property type="project" value="InterPro"/>
</dbReference>
<evidence type="ECO:0000256" key="3">
    <source>
        <dbReference type="ARBA" id="ARBA00023054"/>
    </source>
</evidence>
<proteinExistence type="inferred from homology"/>
<dbReference type="GO" id="GO:0005524">
    <property type="term" value="F:ATP binding"/>
    <property type="evidence" value="ECO:0007669"/>
    <property type="project" value="UniProtKB-UniRule"/>
</dbReference>
<name>A0AAU9J609_9CILI</name>
<dbReference type="PANTHER" id="PTHR47968:SF75">
    <property type="entry name" value="CENTROMERE-ASSOCIATED PROTEIN E"/>
    <property type="match status" value="1"/>
</dbReference>
<evidence type="ECO:0000256" key="7">
    <source>
        <dbReference type="SAM" id="Coils"/>
    </source>
</evidence>
<sequence length="734" mass="83028">MEENEDSGLGNIKVVCRFRPLNQKEKEISMQTCVDFSPDKRTVHVRAQSESAEPLKFNFDYVFDPSSHQSSVYDVAAKPVVESVMQGFNGTVFAYGQTSSGKTFTMSGPDFTDQDLMGIIPRMVGTVFDQIAMSEEYLEFQVKVSYCEIYMEKIKDLLEPSKNNLKIHEDRIRGVYISGISERYANDDQEVYDLMALGLDNREVGYTNMNAGSSRSHSIFIITISQSNTKDFSSKVGKLYLVDLAGSEKVGKTGAEGKRLEEAKNINKSLTTLGQVISALTDGKSTHVPYRDSKLTRVLQDSLGGNSKTTLIVTCSPSPYNESETVSTLRFGIRAKAIKNKPKVNREYTVAELKLLLSKSREEIVMKDKRIFELETSLKQSGIQIPEIIESTEDEDSSFLNMSKASEYDEVIQELEEARTRLSEECQASSLLRQELGVTQTDLESLKAVNEYMMKELEKANNLNKALKTSSEAKDEKICTLTDVNEKLVEEVKALTEKELKLEQAVIGKDVELEQLRTDVKKLQAALLEKESEIKTQWEDFDTDEGVQKVGSASTIPSWDLMKEEKELWDNEKKLLVVDLQNKTNSIISLNQQLDEFKKKCKELEVALNRDEKDLQTENKILQRSLEQLTKKYHILSAKKAKLKIEGKANEKKMKRITDKCTELENKVNHYREKYKSAKFSLKQINLQQETARASISHFGGVPHLNIRKTIAGGSALSRRTLTFAARQNILTEP</sequence>
<keyword evidence="1 5" id="KW-0547">Nucleotide-binding</keyword>
<evidence type="ECO:0000313" key="10">
    <source>
        <dbReference type="Proteomes" id="UP001162131"/>
    </source>
</evidence>
<dbReference type="Pfam" id="PF00225">
    <property type="entry name" value="Kinesin"/>
    <property type="match status" value="1"/>
</dbReference>
<dbReference type="PROSITE" id="PS00411">
    <property type="entry name" value="KINESIN_MOTOR_1"/>
    <property type="match status" value="1"/>
</dbReference>
<keyword evidence="4 5" id="KW-0505">Motor protein</keyword>